<dbReference type="AlphaFoldDB" id="B4RDH3"/>
<reference evidence="1 2" key="1">
    <citation type="journal article" date="2008" name="BMC Genomics">
        <title>Complete genome of Phenylobacterium zucineum - a novel facultative intracellular bacterium isolated from human erythroleukemia cell line K562.</title>
        <authorList>
            <person name="Luo Y."/>
            <person name="Xu X."/>
            <person name="Ding Z."/>
            <person name="Liu Z."/>
            <person name="Zhang B."/>
            <person name="Yan Z."/>
            <person name="Sun J."/>
            <person name="Hu S."/>
            <person name="Hu X."/>
        </authorList>
    </citation>
    <scope>NUCLEOTIDE SEQUENCE [LARGE SCALE GENOMIC DNA]</scope>
    <source>
        <strain evidence="1 2">HLK1</strain>
    </source>
</reference>
<dbReference type="Pfam" id="PF04430">
    <property type="entry name" value="DUF498"/>
    <property type="match status" value="1"/>
</dbReference>
<gene>
    <name evidence="1" type="ordered locus">PHZ_c1952</name>
</gene>
<dbReference type="CDD" id="cd00248">
    <property type="entry name" value="Mth938-like"/>
    <property type="match status" value="1"/>
</dbReference>
<proteinExistence type="predicted"/>
<protein>
    <recommendedName>
        <fullName evidence="3">Mth938-like domain-containing protein</fullName>
    </recommendedName>
</protein>
<dbReference type="RefSeq" id="WP_012522505.1">
    <property type="nucleotide sequence ID" value="NC_011144.1"/>
</dbReference>
<dbReference type="eggNOG" id="COG3737">
    <property type="taxonomic scope" value="Bacteria"/>
</dbReference>
<keyword evidence="2" id="KW-1185">Reference proteome</keyword>
<evidence type="ECO:0008006" key="3">
    <source>
        <dbReference type="Google" id="ProtNLM"/>
    </source>
</evidence>
<dbReference type="Proteomes" id="UP000001868">
    <property type="component" value="Chromosome"/>
</dbReference>
<dbReference type="STRING" id="450851.PHZ_c1952"/>
<dbReference type="KEGG" id="pzu:PHZ_c1952"/>
<evidence type="ECO:0000313" key="1">
    <source>
        <dbReference type="EMBL" id="ACG78363.1"/>
    </source>
</evidence>
<dbReference type="PANTHER" id="PTHR21192:SF2">
    <property type="entry name" value="NADH DEHYDROGENASE [UBIQUINONE] 1 ALPHA SUBCOMPLEX ASSEMBLY FACTOR 3"/>
    <property type="match status" value="1"/>
</dbReference>
<dbReference type="SUPFAM" id="SSF64076">
    <property type="entry name" value="MTH938-like"/>
    <property type="match status" value="1"/>
</dbReference>
<dbReference type="InterPro" id="IPR036748">
    <property type="entry name" value="MTH938-like_sf"/>
</dbReference>
<accession>B4RDH3</accession>
<dbReference type="PANTHER" id="PTHR21192">
    <property type="entry name" value="NUCLEAR PROTEIN E3-3"/>
    <property type="match status" value="1"/>
</dbReference>
<dbReference type="InterPro" id="IPR007523">
    <property type="entry name" value="NDUFAF3/AAMDC"/>
</dbReference>
<organism evidence="1 2">
    <name type="scientific">Phenylobacterium zucineum (strain HLK1)</name>
    <dbReference type="NCBI Taxonomy" id="450851"/>
    <lineage>
        <taxon>Bacteria</taxon>
        <taxon>Pseudomonadati</taxon>
        <taxon>Pseudomonadota</taxon>
        <taxon>Alphaproteobacteria</taxon>
        <taxon>Caulobacterales</taxon>
        <taxon>Caulobacteraceae</taxon>
        <taxon>Phenylobacterium</taxon>
    </lineage>
</organism>
<dbReference type="EMBL" id="CP000747">
    <property type="protein sequence ID" value="ACG78363.1"/>
    <property type="molecule type" value="Genomic_DNA"/>
</dbReference>
<evidence type="ECO:0000313" key="2">
    <source>
        <dbReference type="Proteomes" id="UP000001868"/>
    </source>
</evidence>
<name>B4RDH3_PHEZH</name>
<dbReference type="Gene3D" id="3.40.1230.10">
    <property type="entry name" value="MTH938-like"/>
    <property type="match status" value="1"/>
</dbReference>
<sequence>MARNAPTLDAYGDGGFRVGGERRDGSLLIVGDEARSWPVAGLADLTVESLAPVFEAGRAEVEFVLLGVGVRNAQPPRAVREALQKAGIGLEFMDTPAAARLYNVLTAEGRRLAAALIAV</sequence>
<dbReference type="HOGENOM" id="CLU_074390_2_1_5"/>
<dbReference type="OrthoDB" id="7351393at2"/>